<comment type="caution">
    <text evidence="1">The sequence shown here is derived from an EMBL/GenBank/DDBJ whole genome shotgun (WGS) entry which is preliminary data.</text>
</comment>
<organism evidence="1 2">
    <name type="scientific">Hyphomonas polymorpha PS728</name>
    <dbReference type="NCBI Taxonomy" id="1280954"/>
    <lineage>
        <taxon>Bacteria</taxon>
        <taxon>Pseudomonadati</taxon>
        <taxon>Pseudomonadota</taxon>
        <taxon>Alphaproteobacteria</taxon>
        <taxon>Hyphomonadales</taxon>
        <taxon>Hyphomonadaceae</taxon>
        <taxon>Hyphomonas</taxon>
    </lineage>
</organism>
<accession>A0A062VEA3</accession>
<dbReference type="PATRIC" id="fig|1280954.3.peg.2629"/>
<evidence type="ECO:0000313" key="2">
    <source>
        <dbReference type="Proteomes" id="UP000027100"/>
    </source>
</evidence>
<dbReference type="RefSeq" id="WP_084324319.1">
    <property type="nucleotide sequence ID" value="NZ_ARYM01000015.1"/>
</dbReference>
<proteinExistence type="predicted"/>
<keyword evidence="2" id="KW-1185">Reference proteome</keyword>
<dbReference type="OrthoDB" id="7594775at2"/>
<dbReference type="AlphaFoldDB" id="A0A062VEA3"/>
<reference evidence="1 2" key="1">
    <citation type="journal article" date="2014" name="Antonie Van Leeuwenhoek">
        <title>Hyphomonas beringensis sp. nov. and Hyphomonas chukchiensis sp. nov., isolated from surface seawater of the Bering Sea and Chukchi Sea.</title>
        <authorList>
            <person name="Li C."/>
            <person name="Lai Q."/>
            <person name="Li G."/>
            <person name="Dong C."/>
            <person name="Wang J."/>
            <person name="Liao Y."/>
            <person name="Shao Z."/>
        </authorList>
    </citation>
    <scope>NUCLEOTIDE SEQUENCE [LARGE SCALE GENOMIC DNA]</scope>
    <source>
        <strain evidence="1 2">PS728</strain>
    </source>
</reference>
<sequence length="113" mass="12930">MGNWIATTEGIIVADVIRWTEGIYEKRRRKNAKSRRIGERQVTAEVLEVTDDGWLKLLVRTCTITQDDYAGSRLPQLKAGNEIKRARKTVERGKPERLLWSDETARAFADPST</sequence>
<dbReference type="EMBL" id="ARYM01000015">
    <property type="protein sequence ID" value="KCZ97769.1"/>
    <property type="molecule type" value="Genomic_DNA"/>
</dbReference>
<gene>
    <name evidence="1" type="ORF">HPO_12980</name>
</gene>
<protein>
    <submittedName>
        <fullName evidence="1">Uncharacterized protein</fullName>
    </submittedName>
</protein>
<dbReference type="Proteomes" id="UP000027100">
    <property type="component" value="Unassembled WGS sequence"/>
</dbReference>
<evidence type="ECO:0000313" key="1">
    <source>
        <dbReference type="EMBL" id="KCZ97769.1"/>
    </source>
</evidence>
<name>A0A062VEA3_9PROT</name>